<evidence type="ECO:0000256" key="1">
    <source>
        <dbReference type="SAM" id="MobiDB-lite"/>
    </source>
</evidence>
<proteinExistence type="predicted"/>
<feature type="transmembrane region" description="Helical" evidence="2">
    <location>
        <begin position="290"/>
        <end position="311"/>
    </location>
</feature>
<protein>
    <submittedName>
        <fullName evidence="3">Uncharacterized protein</fullName>
    </submittedName>
</protein>
<reference evidence="3 4" key="1">
    <citation type="journal article" date="2018" name="Sci. Rep.">
        <title>A novel species of the marine cyanobacterium Acaryochloris with a unique pigment content and lifestyle.</title>
        <authorList>
            <person name="Partensky F."/>
            <person name="Six C."/>
            <person name="Ratin M."/>
            <person name="Garczarek L."/>
            <person name="Vaulot D."/>
            <person name="Probert I."/>
            <person name="Calteau A."/>
            <person name="Gourvil P."/>
            <person name="Marie D."/>
            <person name="Grebert T."/>
            <person name="Bouchier C."/>
            <person name="Le Panse S."/>
            <person name="Gachenot M."/>
            <person name="Rodriguez F."/>
            <person name="Garrido J.L."/>
        </authorList>
    </citation>
    <scope>NUCLEOTIDE SEQUENCE [LARGE SCALE GENOMIC DNA]</scope>
    <source>
        <strain evidence="3 4">RCC1774</strain>
    </source>
</reference>
<dbReference type="SUPFAM" id="SSF52540">
    <property type="entry name" value="P-loop containing nucleoside triphosphate hydrolases"/>
    <property type="match status" value="1"/>
</dbReference>
<dbReference type="Proteomes" id="UP000248857">
    <property type="component" value="Unassembled WGS sequence"/>
</dbReference>
<dbReference type="AlphaFoldDB" id="A0A2W1JDC5"/>
<accession>A0A2W1JDC5</accession>
<keyword evidence="4" id="KW-1185">Reference proteome</keyword>
<feature type="region of interest" description="Disordered" evidence="1">
    <location>
        <begin position="315"/>
        <end position="334"/>
    </location>
</feature>
<evidence type="ECO:0000313" key="3">
    <source>
        <dbReference type="EMBL" id="PZD71910.1"/>
    </source>
</evidence>
<sequence length="334" mass="37196">MFSLTLQILFRKSDMAYNSPPTFNLLSIGHRGVGKSVFLAGSYAELQFNQQIESQRGTWFEGANAPSQQMLDKLLSYMRLKSRYPTPTMKITDFTFRVVSRSFRQDKTLCEFRWADIPGEICRLGNSDFEAMMLKSHGCCVFIDAEALVRDPKYLTRLEETIKQIEVISSLATQNRVRYFFALILTKCDQLKAGPATLAKVEQQWQSLTQQLVTTNAVYRRFKSSVSLITMNGPAVVRAEGTSAPILWLVSELSKAYQNQVPQTLGGDVDPSQEAHALSSNHPPALRSKVIAMLAALGVVAGIWVGLTHLLSQRGPAESPNINEEAPVSTDNEL</sequence>
<keyword evidence="2" id="KW-1133">Transmembrane helix</keyword>
<evidence type="ECO:0000313" key="4">
    <source>
        <dbReference type="Proteomes" id="UP000248857"/>
    </source>
</evidence>
<organism evidence="3 4">
    <name type="scientific">Acaryochloris thomasi RCC1774</name>
    <dbReference type="NCBI Taxonomy" id="1764569"/>
    <lineage>
        <taxon>Bacteria</taxon>
        <taxon>Bacillati</taxon>
        <taxon>Cyanobacteriota</taxon>
        <taxon>Cyanophyceae</taxon>
        <taxon>Acaryochloridales</taxon>
        <taxon>Acaryochloridaceae</taxon>
        <taxon>Acaryochloris</taxon>
        <taxon>Acaryochloris thomasi</taxon>
    </lineage>
</organism>
<gene>
    <name evidence="3" type="ORF">C1752_04297</name>
</gene>
<dbReference type="EMBL" id="PQWO01000013">
    <property type="protein sequence ID" value="PZD71910.1"/>
    <property type="molecule type" value="Genomic_DNA"/>
</dbReference>
<dbReference type="InterPro" id="IPR027417">
    <property type="entry name" value="P-loop_NTPase"/>
</dbReference>
<keyword evidence="2" id="KW-0472">Membrane</keyword>
<evidence type="ECO:0000256" key="2">
    <source>
        <dbReference type="SAM" id="Phobius"/>
    </source>
</evidence>
<keyword evidence="2" id="KW-0812">Transmembrane</keyword>
<comment type="caution">
    <text evidence="3">The sequence shown here is derived from an EMBL/GenBank/DDBJ whole genome shotgun (WGS) entry which is preliminary data.</text>
</comment>
<name>A0A2W1JDC5_9CYAN</name>